<dbReference type="FunCoup" id="A0A2R6R7Q4">
    <property type="interactions" value="1350"/>
</dbReference>
<dbReference type="PANTHER" id="PTHR31071">
    <property type="entry name" value="GB|AAF24581.1"/>
    <property type="match status" value="1"/>
</dbReference>
<comment type="caution">
    <text evidence="5">The sequence shown here is derived from an EMBL/GenBank/DDBJ whole genome shotgun (WGS) entry which is preliminary data.</text>
</comment>
<reference evidence="6" key="2">
    <citation type="journal article" date="2018" name="BMC Genomics">
        <title>A manually annotated Actinidia chinensis var. chinensis (kiwifruit) genome highlights the challenges associated with draft genomes and gene prediction in plants.</title>
        <authorList>
            <person name="Pilkington S.M."/>
            <person name="Crowhurst R."/>
            <person name="Hilario E."/>
            <person name="Nardozza S."/>
            <person name="Fraser L."/>
            <person name="Peng Y."/>
            <person name="Gunaseelan K."/>
            <person name="Simpson R."/>
            <person name="Tahir J."/>
            <person name="Deroles S.C."/>
            <person name="Templeton K."/>
            <person name="Luo Z."/>
            <person name="Davy M."/>
            <person name="Cheng C."/>
            <person name="McNeilage M."/>
            <person name="Scaglione D."/>
            <person name="Liu Y."/>
            <person name="Zhang Q."/>
            <person name="Datson P."/>
            <person name="De Silva N."/>
            <person name="Gardiner S.E."/>
            <person name="Bassett H."/>
            <person name="Chagne D."/>
            <person name="McCallum J."/>
            <person name="Dzierzon H."/>
            <person name="Deng C."/>
            <person name="Wang Y.Y."/>
            <person name="Barron L."/>
            <person name="Manako K."/>
            <person name="Bowen J."/>
            <person name="Foster T.M."/>
            <person name="Erridge Z.A."/>
            <person name="Tiffin H."/>
            <person name="Waite C.N."/>
            <person name="Davies K.M."/>
            <person name="Grierson E.P."/>
            <person name="Laing W.A."/>
            <person name="Kirk R."/>
            <person name="Chen X."/>
            <person name="Wood M."/>
            <person name="Montefiori M."/>
            <person name="Brummell D.A."/>
            <person name="Schwinn K.E."/>
            <person name="Catanach A."/>
            <person name="Fullerton C."/>
            <person name="Li D."/>
            <person name="Meiyalaghan S."/>
            <person name="Nieuwenhuizen N."/>
            <person name="Read N."/>
            <person name="Prakash R."/>
            <person name="Hunter D."/>
            <person name="Zhang H."/>
            <person name="McKenzie M."/>
            <person name="Knabel M."/>
            <person name="Harris A."/>
            <person name="Allan A.C."/>
            <person name="Gleave A."/>
            <person name="Chen A."/>
            <person name="Janssen B.J."/>
            <person name="Plunkett B."/>
            <person name="Ampomah-Dwamena C."/>
            <person name="Voogd C."/>
            <person name="Leif D."/>
            <person name="Lafferty D."/>
            <person name="Souleyre E.J.F."/>
            <person name="Varkonyi-Gasic E."/>
            <person name="Gambi F."/>
            <person name="Hanley J."/>
            <person name="Yao J.L."/>
            <person name="Cheung J."/>
            <person name="David K.M."/>
            <person name="Warren B."/>
            <person name="Marsh K."/>
            <person name="Snowden K.C."/>
            <person name="Lin-Wang K."/>
            <person name="Brian L."/>
            <person name="Martinez-Sanchez M."/>
            <person name="Wang M."/>
            <person name="Ileperuma N."/>
            <person name="Macnee N."/>
            <person name="Campin R."/>
            <person name="McAtee P."/>
            <person name="Drummond R.S.M."/>
            <person name="Espley R.V."/>
            <person name="Ireland H.S."/>
            <person name="Wu R."/>
            <person name="Atkinson R.G."/>
            <person name="Karunairetnam S."/>
            <person name="Bulley S."/>
            <person name="Chunkath S."/>
            <person name="Hanley Z."/>
            <person name="Storey R."/>
            <person name="Thrimawithana A.H."/>
            <person name="Thomson S."/>
            <person name="David C."/>
            <person name="Testolin R."/>
            <person name="Huang H."/>
            <person name="Hellens R.P."/>
            <person name="Schaffer R.J."/>
        </authorList>
    </citation>
    <scope>NUCLEOTIDE SEQUENCE [LARGE SCALE GENOMIC DNA]</scope>
    <source>
        <strain evidence="6">cv. Red5</strain>
    </source>
</reference>
<dbReference type="GO" id="GO:0016740">
    <property type="term" value="F:transferase activity"/>
    <property type="evidence" value="ECO:0007669"/>
    <property type="project" value="InterPro"/>
</dbReference>
<dbReference type="InterPro" id="IPR026057">
    <property type="entry name" value="TBL_C"/>
</dbReference>
<feature type="region of interest" description="Disordered" evidence="3">
    <location>
        <begin position="103"/>
        <end position="163"/>
    </location>
</feature>
<feature type="coiled-coil region" evidence="2">
    <location>
        <begin position="244"/>
        <end position="271"/>
    </location>
</feature>
<comment type="similarity">
    <text evidence="1">Belongs to the PC-esterase family. TBL subfamily.</text>
</comment>
<dbReference type="PANTHER" id="PTHR31071:SF7">
    <property type="entry name" value="OS04G0382800 PROTEIN"/>
    <property type="match status" value="1"/>
</dbReference>
<dbReference type="InParanoid" id="A0A2R6R7Q4"/>
<evidence type="ECO:0000313" key="5">
    <source>
        <dbReference type="EMBL" id="PSS23593.1"/>
    </source>
</evidence>
<dbReference type="STRING" id="1590841.A0A2R6R7Q4"/>
<dbReference type="Proteomes" id="UP000241394">
    <property type="component" value="Chromosome LG8"/>
</dbReference>
<evidence type="ECO:0000256" key="2">
    <source>
        <dbReference type="SAM" id="Coils"/>
    </source>
</evidence>
<feature type="coiled-coil region" evidence="2">
    <location>
        <begin position="323"/>
        <end position="415"/>
    </location>
</feature>
<keyword evidence="6" id="KW-1185">Reference proteome</keyword>
<evidence type="ECO:0000313" key="6">
    <source>
        <dbReference type="Proteomes" id="UP000241394"/>
    </source>
</evidence>
<dbReference type="Pfam" id="PF13839">
    <property type="entry name" value="PC-Esterase"/>
    <property type="match status" value="1"/>
</dbReference>
<dbReference type="AlphaFoldDB" id="A0A2R6R7Q4"/>
<accession>A0A2R6R7Q4</accession>
<feature type="compositionally biased region" description="Basic and acidic residues" evidence="3">
    <location>
        <begin position="103"/>
        <end position="124"/>
    </location>
</feature>
<dbReference type="Gramene" id="PSS23593">
    <property type="protein sequence ID" value="PSS23593"/>
    <property type="gene ID" value="CEY00_Acc08417"/>
</dbReference>
<feature type="region of interest" description="Disordered" evidence="3">
    <location>
        <begin position="861"/>
        <end position="885"/>
    </location>
</feature>
<gene>
    <name evidence="5" type="ORF">CEY00_Acc08417</name>
</gene>
<feature type="region of interest" description="Disordered" evidence="3">
    <location>
        <begin position="428"/>
        <end position="488"/>
    </location>
</feature>
<reference evidence="5 6" key="1">
    <citation type="submission" date="2017-07" db="EMBL/GenBank/DDBJ databases">
        <title>An improved, manually edited Actinidia chinensis var. chinensis (kiwifruit) genome highlights the challenges associated with draft genomes and gene prediction in plants.</title>
        <authorList>
            <person name="Pilkington S."/>
            <person name="Crowhurst R."/>
            <person name="Hilario E."/>
            <person name="Nardozza S."/>
            <person name="Fraser L."/>
            <person name="Peng Y."/>
            <person name="Gunaseelan K."/>
            <person name="Simpson R."/>
            <person name="Tahir J."/>
            <person name="Deroles S."/>
            <person name="Templeton K."/>
            <person name="Luo Z."/>
            <person name="Davy M."/>
            <person name="Cheng C."/>
            <person name="Mcneilage M."/>
            <person name="Scaglione D."/>
            <person name="Liu Y."/>
            <person name="Zhang Q."/>
            <person name="Datson P."/>
            <person name="De Silva N."/>
            <person name="Gardiner S."/>
            <person name="Bassett H."/>
            <person name="Chagne D."/>
            <person name="Mccallum J."/>
            <person name="Dzierzon H."/>
            <person name="Deng C."/>
            <person name="Wang Y.-Y."/>
            <person name="Barron N."/>
            <person name="Manako K."/>
            <person name="Bowen J."/>
            <person name="Foster T."/>
            <person name="Erridge Z."/>
            <person name="Tiffin H."/>
            <person name="Waite C."/>
            <person name="Davies K."/>
            <person name="Grierson E."/>
            <person name="Laing W."/>
            <person name="Kirk R."/>
            <person name="Chen X."/>
            <person name="Wood M."/>
            <person name="Montefiori M."/>
            <person name="Brummell D."/>
            <person name="Schwinn K."/>
            <person name="Catanach A."/>
            <person name="Fullerton C."/>
            <person name="Li D."/>
            <person name="Meiyalaghan S."/>
            <person name="Nieuwenhuizen N."/>
            <person name="Read N."/>
            <person name="Prakash R."/>
            <person name="Hunter D."/>
            <person name="Zhang H."/>
            <person name="Mckenzie M."/>
            <person name="Knabel M."/>
            <person name="Harris A."/>
            <person name="Allan A."/>
            <person name="Chen A."/>
            <person name="Janssen B."/>
            <person name="Plunkett B."/>
            <person name="Dwamena C."/>
            <person name="Voogd C."/>
            <person name="Leif D."/>
            <person name="Lafferty D."/>
            <person name="Souleyre E."/>
            <person name="Varkonyi-Gasic E."/>
            <person name="Gambi F."/>
            <person name="Hanley J."/>
            <person name="Yao J.-L."/>
            <person name="Cheung J."/>
            <person name="David K."/>
            <person name="Warren B."/>
            <person name="Marsh K."/>
            <person name="Snowden K."/>
            <person name="Lin-Wang K."/>
            <person name="Brian L."/>
            <person name="Martinez-Sanchez M."/>
            <person name="Wang M."/>
            <person name="Ileperuma N."/>
            <person name="Macnee N."/>
            <person name="Campin R."/>
            <person name="Mcatee P."/>
            <person name="Drummond R."/>
            <person name="Espley R."/>
            <person name="Ireland H."/>
            <person name="Wu R."/>
            <person name="Atkinson R."/>
            <person name="Karunairetnam S."/>
            <person name="Bulley S."/>
            <person name="Chunkath S."/>
            <person name="Hanley Z."/>
            <person name="Storey R."/>
            <person name="Thrimawithana A."/>
            <person name="Thomson S."/>
            <person name="David C."/>
            <person name="Testolin R."/>
        </authorList>
    </citation>
    <scope>NUCLEOTIDE SEQUENCE [LARGE SCALE GENOMIC DNA]</scope>
    <source>
        <strain evidence="6">cv. Red5</strain>
        <tissue evidence="5">Young leaf</tissue>
    </source>
</reference>
<feature type="compositionally biased region" description="Low complexity" evidence="3">
    <location>
        <begin position="129"/>
        <end position="144"/>
    </location>
</feature>
<dbReference type="OrthoDB" id="691984at2759"/>
<sequence>MPRQNRVAEGLIPGSCKIRKRGCSSSSSTSSVLQNYRVKRAILAGKARGSRSGTPVPTWRTAAVLEEEEEHAPSQSGGRSRPVSARKLAATLWEMNEVPSPRMRERVEEKRSMKRDMRVRERVGHRSVHSPSLPPHLSDPSHSPVSERMDRSGTGSRHRRTSSISHRLRLADHNVDVLDSLSSASLMEIETRSRVQTPSGSVVGGGRTRLKDVSNALMTSKELLKIINRIWAHDDQPSSSLSLISALHAELERARLQVNQLIQEQRSDQNEISCLIKCFTEEKAAWKKKEKEVVEAAIESVAGELEVERKLRRRFESLNKKLGKELAETKASLVKAVKELESEKRAREVIEQVCDDLARDVGEDKADVEEMNRESVKIREEVENEREMLHIADKLREERAQMKLSEARHQFEEKNSFVDKLRNQLEGFMRTKRGKQKGSRSPSYGKTDDITAYLSRTRFGSHQNDIKEEDGELEDGADCEEDSTESDIPSIELNMDYNNKSYKLKNSSGKARDSREVSVDDDIKGRIFTTGKASRRSTSLQRSISDGVESGLDRERIYEVEKQAQRRSYGDDMKDYKSVKTLRDQVLSAQTHSIQNLYWALVCYPESSHPEFAIIQGGNGSGTKITRSYRTPRTARFSIPGSGAGEMDGQTRGIGSGGGNQTAVIFRGRVSWYGVCMHACSMLDLQVRIYYGSNDMDQDHSVARFNASDLLDRTRNGRIIFAGDSIGRNQWESLLCMLAQGVTNQSTIHEEHGQPITKHRGFLSMRFDEYNLTVEYYRMPFLVRLDRPPPNAPKEVKGVIRVDALHWYSSRWVGADVFVFNAGHWWNNGKTLDMGVYFQEGGAVNMSMDVMEAFRRNGTWNEGGSCDTDTAPETDYTKMEPEPPPNNKFISDVVNQLESADRKAQFLNISYLTEFRIDAHPSSHREPGTPSDAPQDCSHWCLPGVPDTWNELLCAQLLSKGFRTRLKVKTNG</sequence>
<proteinExistence type="inferred from homology"/>
<protein>
    <submittedName>
        <fullName evidence="5">Protein trichome birefringence-like</fullName>
    </submittedName>
</protein>
<evidence type="ECO:0000256" key="1">
    <source>
        <dbReference type="ARBA" id="ARBA00007727"/>
    </source>
</evidence>
<organism evidence="5 6">
    <name type="scientific">Actinidia chinensis var. chinensis</name>
    <name type="common">Chinese soft-hair kiwi</name>
    <dbReference type="NCBI Taxonomy" id="1590841"/>
    <lineage>
        <taxon>Eukaryota</taxon>
        <taxon>Viridiplantae</taxon>
        <taxon>Streptophyta</taxon>
        <taxon>Embryophyta</taxon>
        <taxon>Tracheophyta</taxon>
        <taxon>Spermatophyta</taxon>
        <taxon>Magnoliopsida</taxon>
        <taxon>eudicotyledons</taxon>
        <taxon>Gunneridae</taxon>
        <taxon>Pentapetalae</taxon>
        <taxon>asterids</taxon>
        <taxon>Ericales</taxon>
        <taxon>Actinidiaceae</taxon>
        <taxon>Actinidia</taxon>
    </lineage>
</organism>
<dbReference type="EMBL" id="NKQK01000008">
    <property type="protein sequence ID" value="PSS23593.1"/>
    <property type="molecule type" value="Genomic_DNA"/>
</dbReference>
<name>A0A2R6R7Q4_ACTCC</name>
<evidence type="ECO:0000259" key="4">
    <source>
        <dbReference type="Pfam" id="PF13839"/>
    </source>
</evidence>
<dbReference type="InterPro" id="IPR043424">
    <property type="entry name" value="BLT-like"/>
</dbReference>
<keyword evidence="2" id="KW-0175">Coiled coil</keyword>
<feature type="domain" description="Trichome birefringence-like C-terminal" evidence="4">
    <location>
        <begin position="703"/>
        <end position="856"/>
    </location>
</feature>
<evidence type="ECO:0000256" key="3">
    <source>
        <dbReference type="SAM" id="MobiDB-lite"/>
    </source>
</evidence>
<feature type="compositionally biased region" description="Acidic residues" evidence="3">
    <location>
        <begin position="467"/>
        <end position="485"/>
    </location>
</feature>